<accession>A0A1G8WW34</accession>
<evidence type="ECO:0000313" key="2">
    <source>
        <dbReference type="Proteomes" id="UP000198510"/>
    </source>
</evidence>
<dbReference type="InterPro" id="IPR025543">
    <property type="entry name" value="Dodecin-like"/>
</dbReference>
<name>A0A1G8WW34_9BACT</name>
<dbReference type="OrthoDB" id="1525133at2"/>
<dbReference type="EMBL" id="FNFO01000001">
    <property type="protein sequence ID" value="SDJ82444.1"/>
    <property type="molecule type" value="Genomic_DNA"/>
</dbReference>
<evidence type="ECO:0000313" key="1">
    <source>
        <dbReference type="EMBL" id="SDJ82444.1"/>
    </source>
</evidence>
<reference evidence="1 2" key="1">
    <citation type="submission" date="2016-10" db="EMBL/GenBank/DDBJ databases">
        <authorList>
            <person name="de Groot N.N."/>
        </authorList>
    </citation>
    <scope>NUCLEOTIDE SEQUENCE [LARGE SCALE GENOMIC DNA]</scope>
    <source>
        <strain evidence="1 2">DSM 25186</strain>
    </source>
</reference>
<dbReference type="AlphaFoldDB" id="A0A1G8WW34"/>
<dbReference type="Gene3D" id="3.30.1660.10">
    <property type="entry name" value="Flavin-binding protein dodecin"/>
    <property type="match status" value="1"/>
</dbReference>
<evidence type="ECO:0008006" key="3">
    <source>
        <dbReference type="Google" id="ProtNLM"/>
    </source>
</evidence>
<dbReference type="Proteomes" id="UP000198510">
    <property type="component" value="Unassembled WGS sequence"/>
</dbReference>
<dbReference type="InterPro" id="IPR036694">
    <property type="entry name" value="Dodecin-like_sf"/>
</dbReference>
<gene>
    <name evidence="1" type="ORF">SAMN05421823_101199</name>
</gene>
<dbReference type="RefSeq" id="WP_089678016.1">
    <property type="nucleotide sequence ID" value="NZ_FNFO01000001.1"/>
</dbReference>
<dbReference type="InterPro" id="IPR009923">
    <property type="entry name" value="Dodecin"/>
</dbReference>
<dbReference type="Pfam" id="PF07311">
    <property type="entry name" value="Dodecin"/>
    <property type="match status" value="1"/>
</dbReference>
<dbReference type="STRING" id="1075417.SAMN05421823_101199"/>
<proteinExistence type="predicted"/>
<sequence>MSIVKVIEVIAWSEKGFDEAAQNAVTEASKSIRNIHSIYIKEMKAHVKDSKITSYGVNAQISFELDALSADQA</sequence>
<dbReference type="SUPFAM" id="SSF89807">
    <property type="entry name" value="Dodecin-like"/>
    <property type="match status" value="1"/>
</dbReference>
<keyword evidence="2" id="KW-1185">Reference proteome</keyword>
<dbReference type="PANTHER" id="PTHR39324:SF1">
    <property type="entry name" value="CALCIUM DODECIN"/>
    <property type="match status" value="1"/>
</dbReference>
<dbReference type="PANTHER" id="PTHR39324">
    <property type="entry name" value="CALCIUM DODECIN"/>
    <property type="match status" value="1"/>
</dbReference>
<organism evidence="1 2">
    <name type="scientific">Catalinimonas alkaloidigena</name>
    <dbReference type="NCBI Taxonomy" id="1075417"/>
    <lineage>
        <taxon>Bacteria</taxon>
        <taxon>Pseudomonadati</taxon>
        <taxon>Bacteroidota</taxon>
        <taxon>Cytophagia</taxon>
        <taxon>Cytophagales</taxon>
        <taxon>Catalimonadaceae</taxon>
        <taxon>Catalinimonas</taxon>
    </lineage>
</organism>
<protein>
    <recommendedName>
        <fullName evidence="3">Dodecin domain-containing protein</fullName>
    </recommendedName>
</protein>